<sequence>MRSSSLFSCAYRLCVGEAAAVNPLIAPGQSRLDGAAMNILSGMPLGFQLTGQRSAARRARACRRSGQARAFHSIHLFE</sequence>
<protein>
    <submittedName>
        <fullName evidence="1">Uncharacterized protein</fullName>
    </submittedName>
</protein>
<name>A0ABN0G8J7_9BURK</name>
<gene>
    <name evidence="1" type="ORF">A33K_14584</name>
</gene>
<proteinExistence type="predicted"/>
<evidence type="ECO:0000313" key="2">
    <source>
        <dbReference type="Proteomes" id="UP000004682"/>
    </source>
</evidence>
<evidence type="ECO:0000313" key="1">
    <source>
        <dbReference type="EMBL" id="EIP88486.1"/>
    </source>
</evidence>
<organism evidence="1 2">
    <name type="scientific">Burkholderia humptydooensis MSMB43</name>
    <dbReference type="NCBI Taxonomy" id="441157"/>
    <lineage>
        <taxon>Bacteria</taxon>
        <taxon>Pseudomonadati</taxon>
        <taxon>Pseudomonadota</taxon>
        <taxon>Betaproteobacteria</taxon>
        <taxon>Burkholderiales</taxon>
        <taxon>Burkholderiaceae</taxon>
        <taxon>Burkholderia</taxon>
        <taxon>pseudomallei group</taxon>
    </lineage>
</organism>
<dbReference type="Proteomes" id="UP000004682">
    <property type="component" value="Unassembled WGS sequence"/>
</dbReference>
<reference evidence="2" key="1">
    <citation type="journal article" date="2012" name="J. Bacteriol.">
        <title>Revised Genome Sequence of Burkholderia thailandensis MSMB43 with Improved Annotation.</title>
        <authorList>
            <person name="Zhuo Y."/>
            <person name="Liu L."/>
            <person name="Wang Q."/>
            <person name="Liu X."/>
            <person name="Ren B."/>
            <person name="Liu M."/>
            <person name="Ni P."/>
            <person name="Cheng Y.Q."/>
            <person name="Zhang L."/>
        </authorList>
    </citation>
    <scope>NUCLEOTIDE SEQUENCE [LARGE SCALE GENOMIC DNA]</scope>
    <source>
        <strain evidence="2">MSMB43</strain>
    </source>
</reference>
<keyword evidence="2" id="KW-1185">Reference proteome</keyword>
<accession>A0ABN0G8J7</accession>
<dbReference type="EMBL" id="JH692062">
    <property type="protein sequence ID" value="EIP88486.1"/>
    <property type="molecule type" value="Genomic_DNA"/>
</dbReference>